<dbReference type="Gene3D" id="1.10.287.20">
    <property type="entry name" value="Ubiquinol-cytochrome C reductase hinge domain"/>
    <property type="match status" value="1"/>
</dbReference>
<evidence type="ECO:0000256" key="6">
    <source>
        <dbReference type="ARBA" id="ARBA00022982"/>
    </source>
</evidence>
<dbReference type="PIRSF" id="PIRSF000019">
    <property type="entry name" value="Bc1_11K"/>
    <property type="match status" value="1"/>
</dbReference>
<evidence type="ECO:0000256" key="5">
    <source>
        <dbReference type="ARBA" id="ARBA00022792"/>
    </source>
</evidence>
<reference evidence="13 14" key="1">
    <citation type="journal article" date="2016" name="Genome Biol. Evol.">
        <title>Gene Family Evolution Reflects Adaptation to Soil Environmental Stressors in the Genome of the Collembolan Orchesella cincta.</title>
        <authorList>
            <person name="Faddeeva-Vakhrusheva A."/>
            <person name="Derks M.F."/>
            <person name="Anvar S.Y."/>
            <person name="Agamennone V."/>
            <person name="Suring W."/>
            <person name="Smit S."/>
            <person name="van Straalen N.M."/>
            <person name="Roelofs D."/>
        </authorList>
    </citation>
    <scope>NUCLEOTIDE SEQUENCE [LARGE SCALE GENOMIC DNA]</scope>
    <source>
        <tissue evidence="13">Mixed pool</tissue>
    </source>
</reference>
<dbReference type="InterPro" id="IPR036811">
    <property type="entry name" value="Ubol_cytC_Rdtase_hinge_dom_sf"/>
</dbReference>
<name>A0A1D2MNG4_ORCCI</name>
<keyword evidence="9 11" id="KW-1015">Disulfide bond</keyword>
<keyword evidence="6 10" id="KW-0249">Electron transport</keyword>
<organism evidence="13 14">
    <name type="scientific">Orchesella cincta</name>
    <name type="common">Springtail</name>
    <name type="synonym">Podura cincta</name>
    <dbReference type="NCBI Taxonomy" id="48709"/>
    <lineage>
        <taxon>Eukaryota</taxon>
        <taxon>Metazoa</taxon>
        <taxon>Ecdysozoa</taxon>
        <taxon>Arthropoda</taxon>
        <taxon>Hexapoda</taxon>
        <taxon>Collembola</taxon>
        <taxon>Entomobryomorpha</taxon>
        <taxon>Entomobryoidea</taxon>
        <taxon>Orchesellidae</taxon>
        <taxon>Orchesellinae</taxon>
        <taxon>Orchesella</taxon>
    </lineage>
</organism>
<evidence type="ECO:0000256" key="3">
    <source>
        <dbReference type="ARBA" id="ARBA00022448"/>
    </source>
</evidence>
<evidence type="ECO:0000256" key="9">
    <source>
        <dbReference type="ARBA" id="ARBA00023157"/>
    </source>
</evidence>
<comment type="caution">
    <text evidence="13">The sequence shown here is derived from an EMBL/GenBank/DDBJ whole genome shotgun (WGS) entry which is preliminary data.</text>
</comment>
<keyword evidence="4 10" id="KW-0679">Respiratory chain</keyword>
<dbReference type="GO" id="GO:0006122">
    <property type="term" value="P:mitochondrial electron transport, ubiquinol to cytochrome c"/>
    <property type="evidence" value="ECO:0007669"/>
    <property type="project" value="InterPro"/>
</dbReference>
<comment type="subcellular location">
    <subcellularLocation>
        <location evidence="1">Mitochondrion inner membrane</location>
        <topology evidence="1">Peripheral membrane protein</topology>
        <orientation evidence="1">Intermembrane side</orientation>
    </subcellularLocation>
</comment>
<gene>
    <name evidence="13" type="ORF">Ocin01_12192</name>
</gene>
<evidence type="ECO:0000256" key="8">
    <source>
        <dbReference type="ARBA" id="ARBA00023136"/>
    </source>
</evidence>
<feature type="disulfide bond" evidence="11">
    <location>
        <begin position="45"/>
        <end position="59"/>
    </location>
</feature>
<evidence type="ECO:0000259" key="12">
    <source>
        <dbReference type="Pfam" id="PF02320"/>
    </source>
</evidence>
<keyword evidence="5 10" id="KW-0999">Mitochondrion inner membrane</keyword>
<keyword evidence="14" id="KW-1185">Reference proteome</keyword>
<dbReference type="EMBL" id="LJIJ01000801">
    <property type="protein sequence ID" value="ODM94478.1"/>
    <property type="molecule type" value="Genomic_DNA"/>
</dbReference>
<evidence type="ECO:0000313" key="13">
    <source>
        <dbReference type="EMBL" id="ODM94478.1"/>
    </source>
</evidence>
<proteinExistence type="inferred from homology"/>
<evidence type="ECO:0000256" key="2">
    <source>
        <dbReference type="ARBA" id="ARBA00006498"/>
    </source>
</evidence>
<sequence length="83" mass="9492">MSEKEIAAAAEAEEEEELVDPYEKLRDECRATTKCAEALEKLNSCNDRVNSRSKTSEVCVEEVIDYFHCVDHCAAKNLFKYLK</sequence>
<evidence type="ECO:0000256" key="11">
    <source>
        <dbReference type="PIRSR" id="PIRSR000019-1"/>
    </source>
</evidence>
<dbReference type="Proteomes" id="UP000094527">
    <property type="component" value="Unassembled WGS sequence"/>
</dbReference>
<dbReference type="AlphaFoldDB" id="A0A1D2MNG4"/>
<dbReference type="SUPFAM" id="SSF81531">
    <property type="entry name" value="Non-heme 11 kDa protein of cytochrome bc1 complex (Ubiquinol-cytochrome c reductase)"/>
    <property type="match status" value="1"/>
</dbReference>
<comment type="function">
    <text evidence="10">Component of the ubiquinol-cytochrome c oxidoreductase, a multisubunit transmembrane complex that is part of the mitochondrial electron transport chain which drives oxidative phosphorylation.</text>
</comment>
<protein>
    <recommendedName>
        <fullName evidence="10">Cytochrome b-c1 complex subunit 6</fullName>
    </recommendedName>
</protein>
<dbReference type="FunFam" id="1.10.287.20:FF:000001">
    <property type="entry name" value="Cytochrome b-c1 complex subunit 6"/>
    <property type="match status" value="1"/>
</dbReference>
<dbReference type="InterPro" id="IPR003422">
    <property type="entry name" value="Cyt_b-c1_6"/>
</dbReference>
<keyword evidence="3 10" id="KW-0813">Transport</keyword>
<accession>A0A1D2MNG4</accession>
<keyword evidence="8 10" id="KW-0472">Membrane</keyword>
<keyword evidence="7 10" id="KW-0496">Mitochondrion</keyword>
<dbReference type="GO" id="GO:0005743">
    <property type="term" value="C:mitochondrial inner membrane"/>
    <property type="evidence" value="ECO:0007669"/>
    <property type="project" value="UniProtKB-SubCell"/>
</dbReference>
<evidence type="ECO:0000256" key="1">
    <source>
        <dbReference type="ARBA" id="ARBA00004137"/>
    </source>
</evidence>
<evidence type="ECO:0000256" key="4">
    <source>
        <dbReference type="ARBA" id="ARBA00022660"/>
    </source>
</evidence>
<comment type="similarity">
    <text evidence="2 10">Belongs to the UQCRH/QCR6 family.</text>
</comment>
<dbReference type="OrthoDB" id="405848at2759"/>
<feature type="domain" description="Ubiquinol-cytochrome C reductase hinge" evidence="12">
    <location>
        <begin position="20"/>
        <end position="83"/>
    </location>
</feature>
<evidence type="ECO:0000256" key="10">
    <source>
        <dbReference type="PIRNR" id="PIRNR000019"/>
    </source>
</evidence>
<evidence type="ECO:0000313" key="14">
    <source>
        <dbReference type="Proteomes" id="UP000094527"/>
    </source>
</evidence>
<dbReference type="Pfam" id="PF02320">
    <property type="entry name" value="UCR_hinge"/>
    <property type="match status" value="1"/>
</dbReference>
<dbReference type="OMA" id="NTCNDRV"/>
<dbReference type="PANTHER" id="PTHR15336:SF0">
    <property type="entry name" value="CYTOCHROME B-C1 COMPLEX SUBUNIT 6, MITOCHONDRIAL"/>
    <property type="match status" value="1"/>
</dbReference>
<feature type="disulfide bond" evidence="11">
    <location>
        <begin position="29"/>
        <end position="73"/>
    </location>
</feature>
<dbReference type="InterPro" id="IPR023184">
    <property type="entry name" value="Ubol_cytC_Rdtase_hinge_dom"/>
</dbReference>
<dbReference type="STRING" id="48709.A0A1D2MNG4"/>
<evidence type="ECO:0000256" key="7">
    <source>
        <dbReference type="ARBA" id="ARBA00023128"/>
    </source>
</evidence>
<dbReference type="PANTHER" id="PTHR15336">
    <property type="entry name" value="UBIQUINOL-CYTOCHROME C REDUCTASE COMPLEX 7.8 KDA PROTEIN"/>
    <property type="match status" value="1"/>
</dbReference>